<keyword evidence="7" id="KW-1185">Reference proteome</keyword>
<keyword evidence="2" id="KW-0805">Transcription regulation</keyword>
<gene>
    <name evidence="6" type="ORF">BKA15_003953</name>
</gene>
<dbReference type="PROSITE" id="PS50931">
    <property type="entry name" value="HTH_LYSR"/>
    <property type="match status" value="1"/>
</dbReference>
<dbReference type="SUPFAM" id="SSF46785">
    <property type="entry name" value="Winged helix' DNA-binding domain"/>
    <property type="match status" value="1"/>
</dbReference>
<dbReference type="Gene3D" id="1.10.10.10">
    <property type="entry name" value="Winged helix-like DNA-binding domain superfamily/Winged helix DNA-binding domain"/>
    <property type="match status" value="1"/>
</dbReference>
<evidence type="ECO:0000313" key="7">
    <source>
        <dbReference type="Proteomes" id="UP000569914"/>
    </source>
</evidence>
<dbReference type="SUPFAM" id="SSF53850">
    <property type="entry name" value="Periplasmic binding protein-like II"/>
    <property type="match status" value="1"/>
</dbReference>
<comment type="caution">
    <text evidence="6">The sequence shown here is derived from an EMBL/GenBank/DDBJ whole genome shotgun (WGS) entry which is preliminary data.</text>
</comment>
<evidence type="ECO:0000259" key="5">
    <source>
        <dbReference type="PROSITE" id="PS50931"/>
    </source>
</evidence>
<dbReference type="InterPro" id="IPR000847">
    <property type="entry name" value="LysR_HTH_N"/>
</dbReference>
<accession>A0A7Y9I954</accession>
<dbReference type="InterPro" id="IPR005119">
    <property type="entry name" value="LysR_subst-bd"/>
</dbReference>
<dbReference type="PANTHER" id="PTHR30346">
    <property type="entry name" value="TRANSCRIPTIONAL DUAL REGULATOR HCAR-RELATED"/>
    <property type="match status" value="1"/>
</dbReference>
<protein>
    <submittedName>
        <fullName evidence="6">DNA-binding transcriptional LysR family regulator</fullName>
    </submittedName>
</protein>
<dbReference type="Gene3D" id="3.40.190.10">
    <property type="entry name" value="Periplasmic binding protein-like II"/>
    <property type="match status" value="2"/>
</dbReference>
<keyword evidence="3 6" id="KW-0238">DNA-binding</keyword>
<evidence type="ECO:0000256" key="2">
    <source>
        <dbReference type="ARBA" id="ARBA00023015"/>
    </source>
</evidence>
<dbReference type="FunFam" id="1.10.10.10:FF:000001">
    <property type="entry name" value="LysR family transcriptional regulator"/>
    <property type="match status" value="1"/>
</dbReference>
<proteinExistence type="inferred from homology"/>
<keyword evidence="4" id="KW-0804">Transcription</keyword>
<dbReference type="GO" id="GO:0003677">
    <property type="term" value="F:DNA binding"/>
    <property type="evidence" value="ECO:0007669"/>
    <property type="project" value="UniProtKB-KW"/>
</dbReference>
<dbReference type="RefSeq" id="WP_179753557.1">
    <property type="nucleotide sequence ID" value="NZ_JACCBU010000001.1"/>
</dbReference>
<sequence>MDTRAVEGFVAVAERLHFGQAATELHLSQPALSGRIAALEREVGARLLDRNRRQVALTEAGRTFLPLARAMLEAARTGVTLARRAVTGEAGRLRLGFTVIAGFTELPRRVQEFRRRHPDVVLELTEVDSPSVERALAEGRIDLGVLHPPVSGPRLAVADWRSEPLLLALPDGHPLLAQERLTFADLAGEPWLVGPRVIGPVIYDRLIAGFSRAGVRPEIVQEVYPMPVLVSLVAAGAGVGFVTAGIASAGRPGVAYRPVVDAPDLPVAAAWLGDRPIPTAVRFLETCGIRTDDP</sequence>
<name>A0A7Y9I954_9ACTN</name>
<feature type="domain" description="HTH lysR-type" evidence="5">
    <location>
        <begin position="1"/>
        <end position="58"/>
    </location>
</feature>
<evidence type="ECO:0000313" key="6">
    <source>
        <dbReference type="EMBL" id="NYE72624.1"/>
    </source>
</evidence>
<comment type="similarity">
    <text evidence="1">Belongs to the LysR transcriptional regulatory family.</text>
</comment>
<evidence type="ECO:0000256" key="4">
    <source>
        <dbReference type="ARBA" id="ARBA00023163"/>
    </source>
</evidence>
<dbReference type="EMBL" id="JACCBU010000001">
    <property type="protein sequence ID" value="NYE72624.1"/>
    <property type="molecule type" value="Genomic_DNA"/>
</dbReference>
<dbReference type="InterPro" id="IPR036390">
    <property type="entry name" value="WH_DNA-bd_sf"/>
</dbReference>
<dbReference type="GO" id="GO:0003700">
    <property type="term" value="F:DNA-binding transcription factor activity"/>
    <property type="evidence" value="ECO:0007669"/>
    <property type="project" value="InterPro"/>
</dbReference>
<dbReference type="GO" id="GO:0032993">
    <property type="term" value="C:protein-DNA complex"/>
    <property type="evidence" value="ECO:0007669"/>
    <property type="project" value="TreeGrafter"/>
</dbReference>
<dbReference type="AlphaFoldDB" id="A0A7Y9I954"/>
<evidence type="ECO:0000256" key="1">
    <source>
        <dbReference type="ARBA" id="ARBA00009437"/>
    </source>
</evidence>
<dbReference type="Pfam" id="PF00126">
    <property type="entry name" value="HTH_1"/>
    <property type="match status" value="1"/>
</dbReference>
<dbReference type="Proteomes" id="UP000569914">
    <property type="component" value="Unassembled WGS sequence"/>
</dbReference>
<dbReference type="InterPro" id="IPR036388">
    <property type="entry name" value="WH-like_DNA-bd_sf"/>
</dbReference>
<evidence type="ECO:0000256" key="3">
    <source>
        <dbReference type="ARBA" id="ARBA00023125"/>
    </source>
</evidence>
<dbReference type="PRINTS" id="PR00039">
    <property type="entry name" value="HTHLYSR"/>
</dbReference>
<dbReference type="Pfam" id="PF03466">
    <property type="entry name" value="LysR_substrate"/>
    <property type="match status" value="1"/>
</dbReference>
<reference evidence="6 7" key="1">
    <citation type="submission" date="2020-07" db="EMBL/GenBank/DDBJ databases">
        <title>Sequencing the genomes of 1000 actinobacteria strains.</title>
        <authorList>
            <person name="Klenk H.-P."/>
        </authorList>
    </citation>
    <scope>NUCLEOTIDE SEQUENCE [LARGE SCALE GENOMIC DNA]</scope>
    <source>
        <strain evidence="6 7">DSM 22083</strain>
    </source>
</reference>
<organism evidence="6 7">
    <name type="scientific">Microlunatus parietis</name>
    <dbReference type="NCBI Taxonomy" id="682979"/>
    <lineage>
        <taxon>Bacteria</taxon>
        <taxon>Bacillati</taxon>
        <taxon>Actinomycetota</taxon>
        <taxon>Actinomycetes</taxon>
        <taxon>Propionibacteriales</taxon>
        <taxon>Propionibacteriaceae</taxon>
        <taxon>Microlunatus</taxon>
    </lineage>
</organism>
<dbReference type="CDD" id="cd08414">
    <property type="entry name" value="PBP2_LTTR_aromatics_like"/>
    <property type="match status" value="1"/>
</dbReference>
<dbReference type="PANTHER" id="PTHR30346:SF0">
    <property type="entry name" value="HCA OPERON TRANSCRIPTIONAL ACTIVATOR HCAR"/>
    <property type="match status" value="1"/>
</dbReference>